<name>A0A6G1JHU0_9PLEO</name>
<dbReference type="SUPFAM" id="SSF48403">
    <property type="entry name" value="Ankyrin repeat"/>
    <property type="match status" value="1"/>
</dbReference>
<dbReference type="EMBL" id="MU005572">
    <property type="protein sequence ID" value="KAF2689790.1"/>
    <property type="molecule type" value="Genomic_DNA"/>
</dbReference>
<organism evidence="4 5">
    <name type="scientific">Lentithecium fluviatile CBS 122367</name>
    <dbReference type="NCBI Taxonomy" id="1168545"/>
    <lineage>
        <taxon>Eukaryota</taxon>
        <taxon>Fungi</taxon>
        <taxon>Dikarya</taxon>
        <taxon>Ascomycota</taxon>
        <taxon>Pezizomycotina</taxon>
        <taxon>Dothideomycetes</taxon>
        <taxon>Pleosporomycetidae</taxon>
        <taxon>Pleosporales</taxon>
        <taxon>Massarineae</taxon>
        <taxon>Lentitheciaceae</taxon>
        <taxon>Lentithecium</taxon>
    </lineage>
</organism>
<dbReference type="PANTHER" id="PTHR24198">
    <property type="entry name" value="ANKYRIN REPEAT AND PROTEIN KINASE DOMAIN-CONTAINING PROTEIN"/>
    <property type="match status" value="1"/>
</dbReference>
<keyword evidence="2 3" id="KW-0040">ANK repeat</keyword>
<dbReference type="Gene3D" id="1.25.40.20">
    <property type="entry name" value="Ankyrin repeat-containing domain"/>
    <property type="match status" value="1"/>
</dbReference>
<dbReference type="Proteomes" id="UP000799291">
    <property type="component" value="Unassembled WGS sequence"/>
</dbReference>
<evidence type="ECO:0000256" key="1">
    <source>
        <dbReference type="ARBA" id="ARBA00022737"/>
    </source>
</evidence>
<evidence type="ECO:0000256" key="3">
    <source>
        <dbReference type="PROSITE-ProRule" id="PRU00023"/>
    </source>
</evidence>
<keyword evidence="1" id="KW-0677">Repeat</keyword>
<evidence type="ECO:0000256" key="2">
    <source>
        <dbReference type="ARBA" id="ARBA00023043"/>
    </source>
</evidence>
<keyword evidence="5" id="KW-1185">Reference proteome</keyword>
<reference evidence="4" key="1">
    <citation type="journal article" date="2020" name="Stud. Mycol.">
        <title>101 Dothideomycetes genomes: a test case for predicting lifestyles and emergence of pathogens.</title>
        <authorList>
            <person name="Haridas S."/>
            <person name="Albert R."/>
            <person name="Binder M."/>
            <person name="Bloem J."/>
            <person name="Labutti K."/>
            <person name="Salamov A."/>
            <person name="Andreopoulos B."/>
            <person name="Baker S."/>
            <person name="Barry K."/>
            <person name="Bills G."/>
            <person name="Bluhm B."/>
            <person name="Cannon C."/>
            <person name="Castanera R."/>
            <person name="Culley D."/>
            <person name="Daum C."/>
            <person name="Ezra D."/>
            <person name="Gonzalez J."/>
            <person name="Henrissat B."/>
            <person name="Kuo A."/>
            <person name="Liang C."/>
            <person name="Lipzen A."/>
            <person name="Lutzoni F."/>
            <person name="Magnuson J."/>
            <person name="Mondo S."/>
            <person name="Nolan M."/>
            <person name="Ohm R."/>
            <person name="Pangilinan J."/>
            <person name="Park H.-J."/>
            <person name="Ramirez L."/>
            <person name="Alfaro M."/>
            <person name="Sun H."/>
            <person name="Tritt A."/>
            <person name="Yoshinaga Y."/>
            <person name="Zwiers L.-H."/>
            <person name="Turgeon B."/>
            <person name="Goodwin S."/>
            <person name="Spatafora J."/>
            <person name="Crous P."/>
            <person name="Grigoriev I."/>
        </authorList>
    </citation>
    <scope>NUCLEOTIDE SEQUENCE</scope>
    <source>
        <strain evidence="4">CBS 122367</strain>
    </source>
</reference>
<protein>
    <submittedName>
        <fullName evidence="4">Uncharacterized protein</fullName>
    </submittedName>
</protein>
<dbReference type="PANTHER" id="PTHR24198:SF165">
    <property type="entry name" value="ANKYRIN REPEAT-CONTAINING PROTEIN-RELATED"/>
    <property type="match status" value="1"/>
</dbReference>
<evidence type="ECO:0000313" key="4">
    <source>
        <dbReference type="EMBL" id="KAF2689790.1"/>
    </source>
</evidence>
<sequence length="193" mass="21024">MTETGLWTLDPASARDALEGALYTPSKEVSDFAVSKLSERSWWELSSAEARHGKLAYCMREGLSDMALYHLEESLDIQGLHIEGFGGRIPLLKAAENGSNESLMGEAAKGGHRDVVALLLERGLIANEKDIFGRHAIRCAVAQEHVSLFHLLLKHGADLKKADQQDQCARKAGDAGLESMGKLLEESGVILEQ</sequence>
<dbReference type="AlphaFoldDB" id="A0A6G1JHU0"/>
<dbReference type="PROSITE" id="PS50088">
    <property type="entry name" value="ANK_REPEAT"/>
    <property type="match status" value="1"/>
</dbReference>
<dbReference type="OrthoDB" id="5314041at2759"/>
<accession>A0A6G1JHU0</accession>
<dbReference type="InterPro" id="IPR002110">
    <property type="entry name" value="Ankyrin_rpt"/>
</dbReference>
<gene>
    <name evidence="4" type="ORF">K458DRAFT_384425</name>
</gene>
<dbReference type="Pfam" id="PF12796">
    <property type="entry name" value="Ank_2"/>
    <property type="match status" value="1"/>
</dbReference>
<dbReference type="SMART" id="SM00248">
    <property type="entry name" value="ANK"/>
    <property type="match status" value="2"/>
</dbReference>
<proteinExistence type="predicted"/>
<feature type="repeat" description="ANK" evidence="3">
    <location>
        <begin position="132"/>
        <end position="164"/>
    </location>
</feature>
<evidence type="ECO:0000313" key="5">
    <source>
        <dbReference type="Proteomes" id="UP000799291"/>
    </source>
</evidence>
<dbReference type="InterPro" id="IPR036770">
    <property type="entry name" value="Ankyrin_rpt-contain_sf"/>
</dbReference>